<dbReference type="AlphaFoldDB" id="A0A0V1MVR4"/>
<accession>A0A0V1MVR4</accession>
<keyword evidence="2" id="KW-1185">Reference proteome</keyword>
<comment type="caution">
    <text evidence="1">The sequence shown here is derived from an EMBL/GenBank/DDBJ whole genome shotgun (WGS) entry which is preliminary data.</text>
</comment>
<gene>
    <name evidence="1" type="ORF">T10_12432</name>
</gene>
<proteinExistence type="predicted"/>
<dbReference type="Proteomes" id="UP000054843">
    <property type="component" value="Unassembled WGS sequence"/>
</dbReference>
<protein>
    <submittedName>
        <fullName evidence="1">Uncharacterized protein</fullName>
    </submittedName>
</protein>
<name>A0A0V1MVR4_9BILA</name>
<sequence length="76" mass="8761">MASEVRIAHANAYVSCQFFQNISENTQRGAVRIRSLYLANCFRSIDTHFREFRFTKLVLGKTAKKLITDSDLQSFV</sequence>
<dbReference type="EMBL" id="JYDO01000033">
    <property type="protein sequence ID" value="KRZ75881.1"/>
    <property type="molecule type" value="Genomic_DNA"/>
</dbReference>
<evidence type="ECO:0000313" key="2">
    <source>
        <dbReference type="Proteomes" id="UP000054843"/>
    </source>
</evidence>
<organism evidence="1 2">
    <name type="scientific">Trichinella papuae</name>
    <dbReference type="NCBI Taxonomy" id="268474"/>
    <lineage>
        <taxon>Eukaryota</taxon>
        <taxon>Metazoa</taxon>
        <taxon>Ecdysozoa</taxon>
        <taxon>Nematoda</taxon>
        <taxon>Enoplea</taxon>
        <taxon>Dorylaimia</taxon>
        <taxon>Trichinellida</taxon>
        <taxon>Trichinellidae</taxon>
        <taxon>Trichinella</taxon>
    </lineage>
</organism>
<evidence type="ECO:0000313" key="1">
    <source>
        <dbReference type="EMBL" id="KRZ75881.1"/>
    </source>
</evidence>
<reference evidence="1 2" key="1">
    <citation type="submission" date="2015-01" db="EMBL/GenBank/DDBJ databases">
        <title>Evolution of Trichinella species and genotypes.</title>
        <authorList>
            <person name="Korhonen P.K."/>
            <person name="Edoardo P."/>
            <person name="Giuseppe L.R."/>
            <person name="Gasser R.B."/>
        </authorList>
    </citation>
    <scope>NUCLEOTIDE SEQUENCE [LARGE SCALE GENOMIC DNA]</scope>
    <source>
        <strain evidence="1">ISS1980</strain>
    </source>
</reference>